<feature type="transmembrane region" description="Helical" evidence="1">
    <location>
        <begin position="92"/>
        <end position="109"/>
    </location>
</feature>
<keyword evidence="3" id="KW-1185">Reference proteome</keyword>
<keyword evidence="1" id="KW-0812">Transmembrane</keyword>
<organism evidence="2 3">
    <name type="scientific">Flavobacterium album</name>
    <dbReference type="NCBI Taxonomy" id="2175091"/>
    <lineage>
        <taxon>Bacteria</taxon>
        <taxon>Pseudomonadati</taxon>
        <taxon>Bacteroidota</taxon>
        <taxon>Flavobacteriia</taxon>
        <taxon>Flavobacteriales</taxon>
        <taxon>Flavobacteriaceae</taxon>
        <taxon>Flavobacterium</taxon>
    </lineage>
</organism>
<accession>A0A2S1R0S2</accession>
<dbReference type="InterPro" id="IPR058068">
    <property type="entry name" value="LIC_13387-like"/>
</dbReference>
<gene>
    <name evidence="2" type="ORF">HYN59_13875</name>
</gene>
<sequence length="137" mass="15191">MSSKLLLRIAAVLITIHLLGHTIGHLNWDNPTDPGMAKVVRVMKGYQADFMGASKSMADYHTGYSIMIFGLFGMSIVILWLTSGFINENRLIAKKVVCPVGFAYIFFGIAEYMYFFPFAAATSFIAGLLIMIVLVKK</sequence>
<dbReference type="Proteomes" id="UP000244929">
    <property type="component" value="Chromosome"/>
</dbReference>
<keyword evidence="1" id="KW-0472">Membrane</keyword>
<evidence type="ECO:0000313" key="3">
    <source>
        <dbReference type="Proteomes" id="UP000244929"/>
    </source>
</evidence>
<name>A0A2S1R0S2_9FLAO</name>
<proteinExistence type="predicted"/>
<dbReference type="EMBL" id="CP029186">
    <property type="protein sequence ID" value="AWH86131.1"/>
    <property type="molecule type" value="Genomic_DNA"/>
</dbReference>
<feature type="transmembrane region" description="Helical" evidence="1">
    <location>
        <begin position="115"/>
        <end position="135"/>
    </location>
</feature>
<dbReference type="AlphaFoldDB" id="A0A2S1R0S2"/>
<dbReference type="RefSeq" id="WP_108778840.1">
    <property type="nucleotide sequence ID" value="NZ_CP029186.1"/>
</dbReference>
<reference evidence="2 3" key="1">
    <citation type="submission" date="2018-04" db="EMBL/GenBank/DDBJ databases">
        <title>Genome sequencing of Flavobacterium sp. HYN0059.</title>
        <authorList>
            <person name="Yi H."/>
            <person name="Baek C."/>
        </authorList>
    </citation>
    <scope>NUCLEOTIDE SEQUENCE [LARGE SCALE GENOMIC DNA]</scope>
    <source>
        <strain evidence="2 3">HYN0059</strain>
    </source>
</reference>
<evidence type="ECO:0000313" key="2">
    <source>
        <dbReference type="EMBL" id="AWH86131.1"/>
    </source>
</evidence>
<keyword evidence="1" id="KW-1133">Transmembrane helix</keyword>
<dbReference type="NCBIfam" id="NF047765">
    <property type="entry name" value="LIC_13387_fam"/>
    <property type="match status" value="1"/>
</dbReference>
<feature type="transmembrane region" description="Helical" evidence="1">
    <location>
        <begin position="64"/>
        <end position="85"/>
    </location>
</feature>
<evidence type="ECO:0000256" key="1">
    <source>
        <dbReference type="SAM" id="Phobius"/>
    </source>
</evidence>
<dbReference type="KEGG" id="falb:HYN59_13875"/>
<protein>
    <submittedName>
        <fullName evidence="2">Uncharacterized protein</fullName>
    </submittedName>
</protein>
<dbReference type="OrthoDB" id="796137at2"/>